<evidence type="ECO:0000313" key="10">
    <source>
        <dbReference type="EMBL" id="PQM37207.1"/>
    </source>
</evidence>
<comment type="cofactor">
    <cofactor evidence="1">
        <name>FAD</name>
        <dbReference type="ChEBI" id="CHEBI:57692"/>
    </cofactor>
</comment>
<organism evidence="10 11">
    <name type="scientific">Prunus yedoensis var. nudiflora</name>
    <dbReference type="NCBI Taxonomy" id="2094558"/>
    <lineage>
        <taxon>Eukaryota</taxon>
        <taxon>Viridiplantae</taxon>
        <taxon>Streptophyta</taxon>
        <taxon>Embryophyta</taxon>
        <taxon>Tracheophyta</taxon>
        <taxon>Spermatophyta</taxon>
        <taxon>Magnoliopsida</taxon>
        <taxon>eudicotyledons</taxon>
        <taxon>Gunneridae</taxon>
        <taxon>Pentapetalae</taxon>
        <taxon>rosids</taxon>
        <taxon>fabids</taxon>
        <taxon>Rosales</taxon>
        <taxon>Rosaceae</taxon>
        <taxon>Amygdaloideae</taxon>
        <taxon>Amygdaleae</taxon>
        <taxon>Prunus</taxon>
    </lineage>
</organism>
<keyword evidence="5" id="KW-0274">FAD</keyword>
<feature type="domain" description="FAD-binding PCMH-type" evidence="9">
    <location>
        <begin position="74"/>
        <end position="247"/>
    </location>
</feature>
<evidence type="ECO:0000256" key="8">
    <source>
        <dbReference type="SAM" id="SignalP"/>
    </source>
</evidence>
<dbReference type="STRING" id="2094558.A0A314UIB0"/>
<dbReference type="GO" id="GO:0071949">
    <property type="term" value="F:FAD binding"/>
    <property type="evidence" value="ECO:0007669"/>
    <property type="project" value="InterPro"/>
</dbReference>
<keyword evidence="3" id="KW-0285">Flavoprotein</keyword>
<dbReference type="InterPro" id="IPR016169">
    <property type="entry name" value="FAD-bd_PCMH_sub2"/>
</dbReference>
<keyword evidence="7" id="KW-0325">Glycoprotein</keyword>
<keyword evidence="4 8" id="KW-0732">Signal</keyword>
<evidence type="ECO:0000256" key="5">
    <source>
        <dbReference type="ARBA" id="ARBA00022827"/>
    </source>
</evidence>
<proteinExistence type="inferred from homology"/>
<feature type="chain" id="PRO_5016465597" evidence="8">
    <location>
        <begin position="22"/>
        <end position="502"/>
    </location>
</feature>
<dbReference type="InterPro" id="IPR006094">
    <property type="entry name" value="Oxid_FAD_bind_N"/>
</dbReference>
<gene>
    <name evidence="10" type="ORF">Pyn_18348</name>
</gene>
<evidence type="ECO:0000313" key="11">
    <source>
        <dbReference type="Proteomes" id="UP000250321"/>
    </source>
</evidence>
<comment type="similarity">
    <text evidence="2">Belongs to the oxygen-dependent FAD-linked oxidoreductase family.</text>
</comment>
<evidence type="ECO:0000256" key="1">
    <source>
        <dbReference type="ARBA" id="ARBA00001974"/>
    </source>
</evidence>
<dbReference type="PROSITE" id="PS51387">
    <property type="entry name" value="FAD_PCMH"/>
    <property type="match status" value="1"/>
</dbReference>
<dbReference type="Pfam" id="PF08031">
    <property type="entry name" value="BBE"/>
    <property type="match status" value="1"/>
</dbReference>
<feature type="signal peptide" evidence="8">
    <location>
        <begin position="1"/>
        <end position="21"/>
    </location>
</feature>
<reference evidence="10 11" key="1">
    <citation type="submission" date="2018-02" db="EMBL/GenBank/DDBJ databases">
        <title>Draft genome of wild Prunus yedoensis var. nudiflora.</title>
        <authorList>
            <person name="Baek S."/>
            <person name="Kim J.-H."/>
            <person name="Choi K."/>
            <person name="Kim G.-B."/>
            <person name="Cho A."/>
            <person name="Jang H."/>
            <person name="Shin C.-H."/>
            <person name="Yu H.-J."/>
            <person name="Mun J.-H."/>
        </authorList>
    </citation>
    <scope>NUCLEOTIDE SEQUENCE [LARGE SCALE GENOMIC DNA]</scope>
    <source>
        <strain evidence="11">cv. Jeju island</strain>
        <tissue evidence="10">Leaf</tissue>
    </source>
</reference>
<dbReference type="GO" id="GO:0016491">
    <property type="term" value="F:oxidoreductase activity"/>
    <property type="evidence" value="ECO:0007669"/>
    <property type="project" value="InterPro"/>
</dbReference>
<keyword evidence="6" id="KW-1015">Disulfide bond</keyword>
<dbReference type="InterPro" id="IPR016166">
    <property type="entry name" value="FAD-bd_PCMH"/>
</dbReference>
<protein>
    <submittedName>
        <fullName evidence="10">Tetrahydrocannabinolic acid synthase-like</fullName>
    </submittedName>
</protein>
<sequence>MNMEIFKLLPLLFIFFNPVRSTTSNSATESFLQCFTSHIQNFNSSSKIILLKSSSAYSSVVQSSIQNLRFLNTSISKPEAIIYPFHDSHVQAAVICSETNGILIRIRSGGHDYEGQSYVSRAPFVIIDLFNLRSIDVDIENESAWVESGATLGELYYRIAEKSKAYGFPAGSCPTMGVGGHISGGGFGTILRKYGLAADNVIDARIVDVNGRVLDRKSMGKNSFGLLEEGETTEEGATKLLSKWQNIADKFHEDLFLHTVIGVGNKAGTNGGKTIVIEFGSLFLGPVEKLLLLMQGNFPELSVNRSDCTEMSWIESVLYFASISINESEALLNRTQQSKSFFKAKSDYVNEPISEAGLEGLWQRLIEVGAYLILTPYGGRMSEISNSEIPFPHRRGNLFKIQYMVTWDDDKETEKNIGMMRKLYGYMAPYVSKSPRAAYLNYKDLDLGRNKDANTSYAQASIWGLSYFKNNFRRLAQVKTLVDPGNFFRDAQSIPVYPSRKK</sequence>
<accession>A0A314UIB0</accession>
<dbReference type="Proteomes" id="UP000250321">
    <property type="component" value="Unassembled WGS sequence"/>
</dbReference>
<dbReference type="OrthoDB" id="407275at2759"/>
<dbReference type="EMBL" id="PJQY01003477">
    <property type="protein sequence ID" value="PQM37207.1"/>
    <property type="molecule type" value="Genomic_DNA"/>
</dbReference>
<dbReference type="AlphaFoldDB" id="A0A314UIB0"/>
<comment type="caution">
    <text evidence="10">The sequence shown here is derived from an EMBL/GenBank/DDBJ whole genome shotgun (WGS) entry which is preliminary data.</text>
</comment>
<dbReference type="GO" id="GO:1901696">
    <property type="term" value="P:cannabinoid biosynthetic process"/>
    <property type="evidence" value="ECO:0007669"/>
    <property type="project" value="UniProtKB-ARBA"/>
</dbReference>
<dbReference type="PANTHER" id="PTHR32448">
    <property type="entry name" value="OS08G0158400 PROTEIN"/>
    <property type="match status" value="1"/>
</dbReference>
<keyword evidence="11" id="KW-1185">Reference proteome</keyword>
<evidence type="ECO:0000259" key="9">
    <source>
        <dbReference type="PROSITE" id="PS51387"/>
    </source>
</evidence>
<dbReference type="InterPro" id="IPR016167">
    <property type="entry name" value="FAD-bd_PCMH_sub1"/>
</dbReference>
<dbReference type="SUPFAM" id="SSF56176">
    <property type="entry name" value="FAD-binding/transporter-associated domain-like"/>
    <property type="match status" value="1"/>
</dbReference>
<dbReference type="Pfam" id="PF01565">
    <property type="entry name" value="FAD_binding_4"/>
    <property type="match status" value="1"/>
</dbReference>
<dbReference type="Gene3D" id="3.30.43.10">
    <property type="entry name" value="Uridine Diphospho-n-acetylenolpyruvylglucosamine Reductase, domain 2"/>
    <property type="match status" value="1"/>
</dbReference>
<dbReference type="InterPro" id="IPR012951">
    <property type="entry name" value="BBE"/>
</dbReference>
<dbReference type="Gene3D" id="3.40.462.20">
    <property type="match status" value="1"/>
</dbReference>
<dbReference type="Gene3D" id="3.30.465.10">
    <property type="match status" value="1"/>
</dbReference>
<evidence type="ECO:0000256" key="6">
    <source>
        <dbReference type="ARBA" id="ARBA00023157"/>
    </source>
</evidence>
<evidence type="ECO:0000256" key="3">
    <source>
        <dbReference type="ARBA" id="ARBA00022630"/>
    </source>
</evidence>
<dbReference type="InterPro" id="IPR036318">
    <property type="entry name" value="FAD-bd_PCMH-like_sf"/>
</dbReference>
<evidence type="ECO:0000256" key="4">
    <source>
        <dbReference type="ARBA" id="ARBA00022729"/>
    </source>
</evidence>
<evidence type="ECO:0000256" key="7">
    <source>
        <dbReference type="ARBA" id="ARBA00023180"/>
    </source>
</evidence>
<dbReference type="FunFam" id="3.30.43.10:FF:000004">
    <property type="entry name" value="Berberine bridge enzyme-like 15"/>
    <property type="match status" value="1"/>
</dbReference>
<evidence type="ECO:0000256" key="2">
    <source>
        <dbReference type="ARBA" id="ARBA00005466"/>
    </source>
</evidence>
<name>A0A314UIB0_PRUYE</name>